<dbReference type="OrthoDB" id="9791261at2"/>
<protein>
    <submittedName>
        <fullName evidence="3">Outer membrane efflux protein</fullName>
    </submittedName>
</protein>
<dbReference type="AlphaFoldDB" id="E8WZV4"/>
<name>E8WZV4_GRATM</name>
<evidence type="ECO:0000256" key="1">
    <source>
        <dbReference type="ARBA" id="ARBA00007613"/>
    </source>
</evidence>
<proteinExistence type="inferred from homology"/>
<dbReference type="PANTHER" id="PTHR30203:SF24">
    <property type="entry name" value="BLR4935 PROTEIN"/>
    <property type="match status" value="1"/>
</dbReference>
<dbReference type="GO" id="GO:0015562">
    <property type="term" value="F:efflux transmembrane transporter activity"/>
    <property type="evidence" value="ECO:0007669"/>
    <property type="project" value="InterPro"/>
</dbReference>
<dbReference type="EMBL" id="CP002480">
    <property type="protein sequence ID" value="ADW67765.1"/>
    <property type="molecule type" value="Genomic_DNA"/>
</dbReference>
<dbReference type="Gene3D" id="1.20.1600.10">
    <property type="entry name" value="Outer membrane efflux proteins (OEP)"/>
    <property type="match status" value="1"/>
</dbReference>
<dbReference type="InterPro" id="IPR010131">
    <property type="entry name" value="MdtP/NodT-like"/>
</dbReference>
<dbReference type="STRING" id="1198114.AciX9_0695"/>
<dbReference type="PANTHER" id="PTHR30203">
    <property type="entry name" value="OUTER MEMBRANE CATION EFFLUX PROTEIN"/>
    <property type="match status" value="1"/>
</dbReference>
<keyword evidence="4" id="KW-1185">Reference proteome</keyword>
<dbReference type="HOGENOM" id="CLU_012817_14_4_0"/>
<evidence type="ECO:0000313" key="4">
    <source>
        <dbReference type="Proteomes" id="UP000000343"/>
    </source>
</evidence>
<dbReference type="RefSeq" id="WP_013579093.1">
    <property type="nucleotide sequence ID" value="NC_015064.1"/>
</dbReference>
<keyword evidence="2" id="KW-0732">Signal</keyword>
<reference evidence="4" key="1">
    <citation type="submission" date="2011-01" db="EMBL/GenBank/DDBJ databases">
        <title>Complete sequence of chromosome of Acidobacterium sp. MP5ACTX9.</title>
        <authorList>
            <consortium name="US DOE Joint Genome Institute"/>
            <person name="Lucas S."/>
            <person name="Copeland A."/>
            <person name="Lapidus A."/>
            <person name="Cheng J.-F."/>
            <person name="Goodwin L."/>
            <person name="Pitluck S."/>
            <person name="Teshima H."/>
            <person name="Detter J.C."/>
            <person name="Han C."/>
            <person name="Tapia R."/>
            <person name="Land M."/>
            <person name="Hauser L."/>
            <person name="Kyrpides N."/>
            <person name="Ivanova N."/>
            <person name="Ovchinnikova G."/>
            <person name="Pagani I."/>
            <person name="Rawat S.R."/>
            <person name="Mannisto M."/>
            <person name="Haggblom M.M."/>
            <person name="Woyke T."/>
        </authorList>
    </citation>
    <scope>NUCLEOTIDE SEQUENCE [LARGE SCALE GENOMIC DNA]</scope>
    <source>
        <strain evidence="4">MP5ACTX9</strain>
    </source>
</reference>
<evidence type="ECO:0000256" key="2">
    <source>
        <dbReference type="SAM" id="SignalP"/>
    </source>
</evidence>
<dbReference type="KEGG" id="acm:AciX9_0695"/>
<sequence length="439" mass="47394">MKSLVLTLALATLAQAAQAHAQAPQSPAAAYAASAAPAADPRKPPASKPGALTLQQVVEQARARNPTLLAAEANLRAVRAQEIQAGVRVNPTLGVNGTTVTLPNDGSEGNPPSYAVQVTRLFERGNKREYRLEDARATTVQTAAQLEDTARQTILQVKQAFTKMLIAKEALELSNANLADYRHEVEIANDRYKAGDIGKLDFERLDLQLGSFESDQANAEITLLQSSYQLQTLLGSQTSSPDFDVTGDIIPPILTQTQAELTQAALTRRPDYAAARAGIVAAEANARLAIANGTTDPTLEGEYDRSGSYNSFGFNVNIPLRFFDRNQGNKETARLQAESTRFTSIAARNQVTSDVDQAWVGYTRAKALSDRFGQHYLDESIDVLGIARFAYDHGGLALIDYLDALRDARSSTSDALNAYSQTWMAIHQLSAASATELIP</sequence>
<dbReference type="Proteomes" id="UP000000343">
    <property type="component" value="Chromosome"/>
</dbReference>
<feature type="signal peptide" evidence="2">
    <location>
        <begin position="1"/>
        <end position="21"/>
    </location>
</feature>
<dbReference type="SUPFAM" id="SSF56954">
    <property type="entry name" value="Outer membrane efflux proteins (OEP)"/>
    <property type="match status" value="1"/>
</dbReference>
<organism evidence="4">
    <name type="scientific">Granulicella tundricola (strain ATCC BAA-1859 / DSM 23138 / MP5ACTX9)</name>
    <dbReference type="NCBI Taxonomy" id="1198114"/>
    <lineage>
        <taxon>Bacteria</taxon>
        <taxon>Pseudomonadati</taxon>
        <taxon>Acidobacteriota</taxon>
        <taxon>Terriglobia</taxon>
        <taxon>Terriglobales</taxon>
        <taxon>Acidobacteriaceae</taxon>
        <taxon>Granulicella</taxon>
    </lineage>
</organism>
<gene>
    <name evidence="3" type="ordered locus">AciX9_0695</name>
</gene>
<dbReference type="PaxDb" id="1198114-AciX9_0695"/>
<dbReference type="eggNOG" id="COG1538">
    <property type="taxonomic scope" value="Bacteria"/>
</dbReference>
<comment type="similarity">
    <text evidence="1">Belongs to the outer membrane factor (OMF) (TC 1.B.17) family.</text>
</comment>
<dbReference type="InterPro" id="IPR003423">
    <property type="entry name" value="OMP_efflux"/>
</dbReference>
<dbReference type="Pfam" id="PF02321">
    <property type="entry name" value="OEP"/>
    <property type="match status" value="2"/>
</dbReference>
<accession>E8WZV4</accession>
<evidence type="ECO:0000313" key="3">
    <source>
        <dbReference type="EMBL" id="ADW67765.1"/>
    </source>
</evidence>
<feature type="chain" id="PRO_5003234021" evidence="2">
    <location>
        <begin position="22"/>
        <end position="439"/>
    </location>
</feature>